<feature type="non-terminal residue" evidence="2">
    <location>
        <position position="1"/>
    </location>
</feature>
<keyword evidence="3" id="KW-1185">Reference proteome</keyword>
<keyword evidence="1" id="KW-0472">Membrane</keyword>
<evidence type="ECO:0000313" key="3">
    <source>
        <dbReference type="Proteomes" id="UP000005798"/>
    </source>
</evidence>
<evidence type="ECO:0000256" key="1">
    <source>
        <dbReference type="SAM" id="Phobius"/>
    </source>
</evidence>
<name>B0N990_9FIRM</name>
<comment type="caution">
    <text evidence="2">The sequence shown here is derived from an EMBL/GenBank/DDBJ whole genome shotgun (WGS) entry which is preliminary data.</text>
</comment>
<dbReference type="Proteomes" id="UP000005798">
    <property type="component" value="Unassembled WGS sequence"/>
</dbReference>
<evidence type="ECO:0000313" key="2">
    <source>
        <dbReference type="EMBL" id="EDS17045.1"/>
    </source>
</evidence>
<sequence>CSRPCWWIPGYEAARLGKYQIIIQSALTNIMGYVDVNKTNELFRFEQENIIKHSPIYEYDKIDEAIENLGIEQIIIAIPEADQQVIDKVMSDIYGKVDSVKYLPDVNGTMTFSSEVQDFDGQLLIATSNDEIGLLDKFIKRLIDILAGIAGVMTLLPLMAYVKYKYVKSGDHDNIMFSQERIGKKWKVD</sequence>
<dbReference type="HOGENOM" id="CLU_1430829_0_0_9"/>
<dbReference type="EMBL" id="ABFX02000016">
    <property type="protein sequence ID" value="EDS17045.1"/>
    <property type="molecule type" value="Genomic_DNA"/>
</dbReference>
<gene>
    <name evidence="2" type="ORF">CLORAM_03221</name>
</gene>
<keyword evidence="1" id="KW-1133">Transmembrane helix</keyword>
<dbReference type="PANTHER" id="PTHR30576:SF0">
    <property type="entry name" value="UNDECAPRENYL-PHOSPHATE N-ACETYLGALACTOSAMINYL 1-PHOSPHATE TRANSFERASE-RELATED"/>
    <property type="match status" value="1"/>
</dbReference>
<reference evidence="2" key="1">
    <citation type="submission" date="2007-11" db="EMBL/GenBank/DDBJ databases">
        <authorList>
            <person name="Fulton L."/>
            <person name="Clifton S."/>
            <person name="Fulton B."/>
            <person name="Xu J."/>
            <person name="Minx P."/>
            <person name="Pepin K.H."/>
            <person name="Johnson M."/>
            <person name="Thiruvilangam P."/>
            <person name="Bhonagiri V."/>
            <person name="Nash W.E."/>
            <person name="Mardis E.R."/>
            <person name="Wilson R.K."/>
        </authorList>
    </citation>
    <scope>NUCLEOTIDE SEQUENCE [LARGE SCALE GENOMIC DNA]</scope>
    <source>
        <strain evidence="2">DSM 1402</strain>
    </source>
</reference>
<dbReference type="GO" id="GO:0016780">
    <property type="term" value="F:phosphotransferase activity, for other substituted phosphate groups"/>
    <property type="evidence" value="ECO:0007669"/>
    <property type="project" value="TreeGrafter"/>
</dbReference>
<keyword evidence="1" id="KW-0812">Transmembrane</keyword>
<dbReference type="eggNOG" id="COG1086">
    <property type="taxonomic scope" value="Bacteria"/>
</dbReference>
<protein>
    <submittedName>
        <fullName evidence="2">Uncharacterized protein</fullName>
    </submittedName>
</protein>
<accession>B0N990</accession>
<dbReference type="Gene3D" id="3.40.50.720">
    <property type="entry name" value="NAD(P)-binding Rossmann-like Domain"/>
    <property type="match status" value="1"/>
</dbReference>
<organism evidence="2 3">
    <name type="scientific">Thomasclavelia ramosa DSM 1402</name>
    <dbReference type="NCBI Taxonomy" id="445974"/>
    <lineage>
        <taxon>Bacteria</taxon>
        <taxon>Bacillati</taxon>
        <taxon>Bacillota</taxon>
        <taxon>Erysipelotrichia</taxon>
        <taxon>Erysipelotrichales</taxon>
        <taxon>Coprobacillaceae</taxon>
        <taxon>Thomasclavelia</taxon>
    </lineage>
</organism>
<reference evidence="2" key="2">
    <citation type="submission" date="2014-06" db="EMBL/GenBank/DDBJ databases">
        <title>Draft genome sequence of Clostridium ramosum(DSM 1402).</title>
        <authorList>
            <person name="Sudarsanam P."/>
            <person name="Ley R."/>
            <person name="Guruge J."/>
            <person name="Turnbaugh P.J."/>
            <person name="Mahowald M."/>
            <person name="Liep D."/>
            <person name="Gordon J."/>
        </authorList>
    </citation>
    <scope>NUCLEOTIDE SEQUENCE</scope>
    <source>
        <strain evidence="2">DSM 1402</strain>
    </source>
</reference>
<feature type="transmembrane region" description="Helical" evidence="1">
    <location>
        <begin position="142"/>
        <end position="162"/>
    </location>
</feature>
<proteinExistence type="predicted"/>
<dbReference type="PANTHER" id="PTHR30576">
    <property type="entry name" value="COLANIC BIOSYNTHESIS UDP-GLUCOSE LIPID CARRIER TRANSFERASE"/>
    <property type="match status" value="1"/>
</dbReference>
<dbReference type="AlphaFoldDB" id="B0N990"/>